<dbReference type="AlphaFoldDB" id="A0A9D3MF57"/>
<dbReference type="PANTHER" id="PTHR48483:SF2">
    <property type="entry name" value="INTERLEUKIN-27 SUBUNIT BETA"/>
    <property type="match status" value="1"/>
</dbReference>
<dbReference type="Gene3D" id="2.60.40.10">
    <property type="entry name" value="Immunoglobulins"/>
    <property type="match status" value="1"/>
</dbReference>
<comment type="caution">
    <text evidence="3">The sequence shown here is derived from an EMBL/GenBank/DDBJ whole genome shotgun (WGS) entry which is preliminary data.</text>
</comment>
<sequence length="196" mass="21546">MCVLLRSWAYRMCVRCTVRVCAVAILLCPLLSSDPRLSVKENQYTMDLYVAVGSAVNIPCKGNYTCHSRNGSLLQTLFLQPGYPPSPLKVKCSSPGYPITATCSWSEEPEPTLPTRYTATYGIGSCFAAGLCASHKSRFHPCRPVPSLRHHCVLNISLFQSDPQVINVTATNPLGSRSTFFSFIVENVVKPDPQLT</sequence>
<protein>
    <recommendedName>
        <fullName evidence="2">IL27B N-terminal Fn3 domain-containing protein</fullName>
    </recommendedName>
</protein>
<name>A0A9D3MF57_ANGAN</name>
<dbReference type="InterPro" id="IPR013783">
    <property type="entry name" value="Ig-like_fold"/>
</dbReference>
<evidence type="ECO:0000313" key="3">
    <source>
        <dbReference type="EMBL" id="KAG5847832.1"/>
    </source>
</evidence>
<dbReference type="InterPro" id="IPR053073">
    <property type="entry name" value="IL11/IL27_subunit_beta"/>
</dbReference>
<evidence type="ECO:0000256" key="1">
    <source>
        <dbReference type="ARBA" id="ARBA00010890"/>
    </source>
</evidence>
<dbReference type="Pfam" id="PF24031">
    <property type="entry name" value="FN3_IL27B_N"/>
    <property type="match status" value="1"/>
</dbReference>
<dbReference type="InterPro" id="IPR056621">
    <property type="entry name" value="FN3_IL27B_N"/>
</dbReference>
<accession>A0A9D3MF57</accession>
<dbReference type="EMBL" id="JAFIRN010000006">
    <property type="protein sequence ID" value="KAG5847832.1"/>
    <property type="molecule type" value="Genomic_DNA"/>
</dbReference>
<gene>
    <name evidence="3" type="ORF">ANANG_G00130390</name>
</gene>
<reference evidence="3" key="1">
    <citation type="submission" date="2021-01" db="EMBL/GenBank/DDBJ databases">
        <title>A chromosome-scale assembly of European eel, Anguilla anguilla.</title>
        <authorList>
            <person name="Henkel C."/>
            <person name="Jong-Raadsen S.A."/>
            <person name="Dufour S."/>
            <person name="Weltzien F.-A."/>
            <person name="Palstra A.P."/>
            <person name="Pelster B."/>
            <person name="Spaink H.P."/>
            <person name="Van Den Thillart G.E."/>
            <person name="Jansen H."/>
            <person name="Zahm M."/>
            <person name="Klopp C."/>
            <person name="Cedric C."/>
            <person name="Louis A."/>
            <person name="Berthelot C."/>
            <person name="Parey E."/>
            <person name="Roest Crollius H."/>
            <person name="Montfort J."/>
            <person name="Robinson-Rechavi M."/>
            <person name="Bucao C."/>
            <person name="Bouchez O."/>
            <person name="Gislard M."/>
            <person name="Lluch J."/>
            <person name="Milhes M."/>
            <person name="Lampietro C."/>
            <person name="Lopez Roques C."/>
            <person name="Donnadieu C."/>
            <person name="Braasch I."/>
            <person name="Desvignes T."/>
            <person name="Postlethwait J."/>
            <person name="Bobe J."/>
            <person name="Guiguen Y."/>
            <person name="Dirks R."/>
        </authorList>
    </citation>
    <scope>NUCLEOTIDE SEQUENCE</scope>
    <source>
        <strain evidence="3">Tag_6206</strain>
        <tissue evidence="3">Liver</tissue>
    </source>
</reference>
<dbReference type="InterPro" id="IPR036116">
    <property type="entry name" value="FN3_sf"/>
</dbReference>
<organism evidence="3 4">
    <name type="scientific">Anguilla anguilla</name>
    <name type="common">European freshwater eel</name>
    <name type="synonym">Muraena anguilla</name>
    <dbReference type="NCBI Taxonomy" id="7936"/>
    <lineage>
        <taxon>Eukaryota</taxon>
        <taxon>Metazoa</taxon>
        <taxon>Chordata</taxon>
        <taxon>Craniata</taxon>
        <taxon>Vertebrata</taxon>
        <taxon>Euteleostomi</taxon>
        <taxon>Actinopterygii</taxon>
        <taxon>Neopterygii</taxon>
        <taxon>Teleostei</taxon>
        <taxon>Anguilliformes</taxon>
        <taxon>Anguillidae</taxon>
        <taxon>Anguilla</taxon>
    </lineage>
</organism>
<dbReference type="PANTHER" id="PTHR48483">
    <property type="entry name" value="INTERLEUKIN-27 SUBUNIT BETA"/>
    <property type="match status" value="1"/>
</dbReference>
<comment type="similarity">
    <text evidence="1">Belongs to the type I cytokine receptor family. Type 3 subfamily.</text>
</comment>
<dbReference type="SUPFAM" id="SSF49265">
    <property type="entry name" value="Fibronectin type III"/>
    <property type="match status" value="1"/>
</dbReference>
<evidence type="ECO:0000259" key="2">
    <source>
        <dbReference type="Pfam" id="PF24031"/>
    </source>
</evidence>
<dbReference type="Proteomes" id="UP001044222">
    <property type="component" value="Chromosome 6"/>
</dbReference>
<feature type="domain" description="IL27B N-terminal Fn3" evidence="2">
    <location>
        <begin position="89"/>
        <end position="183"/>
    </location>
</feature>
<proteinExistence type="inferred from homology"/>
<keyword evidence="4" id="KW-1185">Reference proteome</keyword>
<evidence type="ECO:0000313" key="4">
    <source>
        <dbReference type="Proteomes" id="UP001044222"/>
    </source>
</evidence>